<evidence type="ECO:0000256" key="2">
    <source>
        <dbReference type="ARBA" id="ARBA00009152"/>
    </source>
</evidence>
<keyword evidence="4 8" id="KW-0028">Amino-acid biosynthesis</keyword>
<comment type="caution">
    <text evidence="10">The sequence shown here is derived from an EMBL/GenBank/DDBJ whole genome shotgun (WGS) entry which is preliminary data.</text>
</comment>
<keyword evidence="5 8" id="KW-0378">Hydrolase</keyword>
<dbReference type="PANTHER" id="PTHR21039:SF0">
    <property type="entry name" value="HISTIDINOL-PHOSPHATASE"/>
    <property type="match status" value="1"/>
</dbReference>
<dbReference type="InterPro" id="IPR003141">
    <property type="entry name" value="Pol/His_phosphatase_N"/>
</dbReference>
<dbReference type="UniPathway" id="UPA00031">
    <property type="reaction ID" value="UER00013"/>
</dbReference>
<dbReference type="Proteomes" id="UP000465601">
    <property type="component" value="Unassembled WGS sequence"/>
</dbReference>
<dbReference type="Gene3D" id="3.20.20.140">
    <property type="entry name" value="Metal-dependent hydrolases"/>
    <property type="match status" value="1"/>
</dbReference>
<evidence type="ECO:0000313" key="10">
    <source>
        <dbReference type="EMBL" id="KAB3529041.1"/>
    </source>
</evidence>
<dbReference type="OrthoDB" id="9775255at2"/>
<dbReference type="PANTHER" id="PTHR21039">
    <property type="entry name" value="HISTIDINOL PHOSPHATASE-RELATED"/>
    <property type="match status" value="1"/>
</dbReference>
<gene>
    <name evidence="10" type="ORF">F8153_10315</name>
</gene>
<keyword evidence="6 8" id="KW-0368">Histidine biosynthesis</keyword>
<dbReference type="NCBIfam" id="TIGR01856">
    <property type="entry name" value="hisJ_fam"/>
    <property type="match status" value="1"/>
</dbReference>
<feature type="domain" description="Polymerase/histidinol phosphatase N-terminal" evidence="9">
    <location>
        <begin position="2"/>
        <end position="84"/>
    </location>
</feature>
<evidence type="ECO:0000256" key="3">
    <source>
        <dbReference type="ARBA" id="ARBA00013085"/>
    </source>
</evidence>
<comment type="pathway">
    <text evidence="1 8">Amino-acid biosynthesis; L-histidine biosynthesis; L-histidine from 5-phospho-alpha-D-ribose 1-diphosphate: step 8/9.</text>
</comment>
<name>A0A833HN32_9FIRM</name>
<organism evidence="10 11">
    <name type="scientific">Alkaliphilus serpentinus</name>
    <dbReference type="NCBI Taxonomy" id="1482731"/>
    <lineage>
        <taxon>Bacteria</taxon>
        <taxon>Bacillati</taxon>
        <taxon>Bacillota</taxon>
        <taxon>Clostridia</taxon>
        <taxon>Peptostreptococcales</taxon>
        <taxon>Natronincolaceae</taxon>
        <taxon>Alkaliphilus</taxon>
    </lineage>
</organism>
<dbReference type="InterPro" id="IPR016195">
    <property type="entry name" value="Pol/histidinol_Pase-like"/>
</dbReference>
<reference evidence="10 11" key="1">
    <citation type="submission" date="2019-10" db="EMBL/GenBank/DDBJ databases">
        <title>Alkaliphilus serpentinus sp. nov. and Alkaliphilus pronyensis sp. nov., two novel anaerobic alkaliphilic species isolated from the serpentinized-hosted hydrothermal field of the Prony Bay (New Caledonia).</title>
        <authorList>
            <person name="Postec A."/>
        </authorList>
    </citation>
    <scope>NUCLEOTIDE SEQUENCE [LARGE SCALE GENOMIC DNA]</scope>
    <source>
        <strain evidence="10 11">LacT</strain>
    </source>
</reference>
<evidence type="ECO:0000259" key="9">
    <source>
        <dbReference type="SMART" id="SM00481"/>
    </source>
</evidence>
<comment type="catalytic activity">
    <reaction evidence="7 8">
        <text>L-histidinol phosphate + H2O = L-histidinol + phosphate</text>
        <dbReference type="Rhea" id="RHEA:14465"/>
        <dbReference type="ChEBI" id="CHEBI:15377"/>
        <dbReference type="ChEBI" id="CHEBI:43474"/>
        <dbReference type="ChEBI" id="CHEBI:57699"/>
        <dbReference type="ChEBI" id="CHEBI:57980"/>
        <dbReference type="EC" id="3.1.3.15"/>
    </reaction>
</comment>
<dbReference type="AlphaFoldDB" id="A0A833HN32"/>
<dbReference type="InterPro" id="IPR004013">
    <property type="entry name" value="PHP_dom"/>
</dbReference>
<evidence type="ECO:0000256" key="7">
    <source>
        <dbReference type="ARBA" id="ARBA00049158"/>
    </source>
</evidence>
<protein>
    <recommendedName>
        <fullName evidence="3 8">Histidinol-phosphatase</fullName>
        <shortName evidence="8">HolPase</shortName>
        <ecNumber evidence="3 8">3.1.3.15</ecNumber>
    </recommendedName>
</protein>
<dbReference type="GO" id="GO:0005737">
    <property type="term" value="C:cytoplasm"/>
    <property type="evidence" value="ECO:0007669"/>
    <property type="project" value="TreeGrafter"/>
</dbReference>
<dbReference type="EMBL" id="WBZB01000037">
    <property type="protein sequence ID" value="KAB3529041.1"/>
    <property type="molecule type" value="Genomic_DNA"/>
</dbReference>
<proteinExistence type="inferred from homology"/>
<dbReference type="RefSeq" id="WP_151866278.1">
    <property type="nucleotide sequence ID" value="NZ_WBZB01000037.1"/>
</dbReference>
<accession>A0A833HN32</accession>
<comment type="similarity">
    <text evidence="2 8">Belongs to the PHP hydrolase family. HisK subfamily.</text>
</comment>
<dbReference type="EC" id="3.1.3.15" evidence="3 8"/>
<evidence type="ECO:0000256" key="8">
    <source>
        <dbReference type="RuleBase" id="RU366003"/>
    </source>
</evidence>
<dbReference type="SUPFAM" id="SSF89550">
    <property type="entry name" value="PHP domain-like"/>
    <property type="match status" value="1"/>
</dbReference>
<sequence length="268" mass="30940">MFDYHIHTHFSPDSAMSMKEAIIAAIDKGLNEITITDHLDFDYNGKGSHIEFVIEDYFKAIANYQEEFKSVIKIKTGIELGLQPHLTEAYRRVINSHPFDFAIASIHSVEKTDLYMGNYFQKKTQQEAYHIYFKELYEVVNLFDSFTVLGHLDVIKRYGAYDVPLPLEDFREVTSLILNKIIEKGKGIELNTSGIRYQVGDYHPSLEVFKLYHSLGGEIISLGSDAHSTHHLAFDFNNALRALKEIGFQYICTFEKMKPIYHKIDEIL</sequence>
<keyword evidence="11" id="KW-1185">Reference proteome</keyword>
<dbReference type="SMART" id="SM00481">
    <property type="entry name" value="POLIIIAc"/>
    <property type="match status" value="1"/>
</dbReference>
<evidence type="ECO:0000256" key="6">
    <source>
        <dbReference type="ARBA" id="ARBA00023102"/>
    </source>
</evidence>
<evidence type="ECO:0000256" key="1">
    <source>
        <dbReference type="ARBA" id="ARBA00004970"/>
    </source>
</evidence>
<evidence type="ECO:0000313" key="11">
    <source>
        <dbReference type="Proteomes" id="UP000465601"/>
    </source>
</evidence>
<dbReference type="InterPro" id="IPR010140">
    <property type="entry name" value="Histidinol_P_phosphatase_HisJ"/>
</dbReference>
<evidence type="ECO:0000256" key="5">
    <source>
        <dbReference type="ARBA" id="ARBA00022801"/>
    </source>
</evidence>
<evidence type="ECO:0000256" key="4">
    <source>
        <dbReference type="ARBA" id="ARBA00022605"/>
    </source>
</evidence>
<dbReference type="GO" id="GO:0000105">
    <property type="term" value="P:L-histidine biosynthetic process"/>
    <property type="evidence" value="ECO:0007669"/>
    <property type="project" value="UniProtKB-UniRule"/>
</dbReference>
<dbReference type="Pfam" id="PF02811">
    <property type="entry name" value="PHP"/>
    <property type="match status" value="1"/>
</dbReference>
<dbReference type="GO" id="GO:0004401">
    <property type="term" value="F:histidinol-phosphatase activity"/>
    <property type="evidence" value="ECO:0007669"/>
    <property type="project" value="UniProtKB-UniRule"/>
</dbReference>